<accession>A0AA39HCF6</accession>
<evidence type="ECO:0000313" key="3">
    <source>
        <dbReference type="Proteomes" id="UP001175271"/>
    </source>
</evidence>
<sequence>MDTSNSKTDMDQDKSVEVMALIVSIGAVLLVLFVAIVIVIVLLSVAHVYEERGHMILDEVESSTVMKKLSVTEYQNITIMIKDRFVESRVLEDV</sequence>
<dbReference type="Proteomes" id="UP001175271">
    <property type="component" value="Unassembled WGS sequence"/>
</dbReference>
<keyword evidence="3" id="KW-1185">Reference proteome</keyword>
<keyword evidence="1" id="KW-0472">Membrane</keyword>
<evidence type="ECO:0000256" key="1">
    <source>
        <dbReference type="SAM" id="Phobius"/>
    </source>
</evidence>
<keyword evidence="1" id="KW-1133">Transmembrane helix</keyword>
<feature type="transmembrane region" description="Helical" evidence="1">
    <location>
        <begin position="20"/>
        <end position="45"/>
    </location>
</feature>
<dbReference type="EMBL" id="JAUCMV010000004">
    <property type="protein sequence ID" value="KAK0402238.1"/>
    <property type="molecule type" value="Genomic_DNA"/>
</dbReference>
<keyword evidence="1" id="KW-0812">Transmembrane</keyword>
<name>A0AA39HCF6_9BILA</name>
<dbReference type="AlphaFoldDB" id="A0AA39HCF6"/>
<evidence type="ECO:0000313" key="2">
    <source>
        <dbReference type="EMBL" id="KAK0402238.1"/>
    </source>
</evidence>
<organism evidence="2 3">
    <name type="scientific">Steinernema hermaphroditum</name>
    <dbReference type="NCBI Taxonomy" id="289476"/>
    <lineage>
        <taxon>Eukaryota</taxon>
        <taxon>Metazoa</taxon>
        <taxon>Ecdysozoa</taxon>
        <taxon>Nematoda</taxon>
        <taxon>Chromadorea</taxon>
        <taxon>Rhabditida</taxon>
        <taxon>Tylenchina</taxon>
        <taxon>Panagrolaimomorpha</taxon>
        <taxon>Strongyloidoidea</taxon>
        <taxon>Steinernematidae</taxon>
        <taxon>Steinernema</taxon>
    </lineage>
</organism>
<gene>
    <name evidence="2" type="ORF">QR680_016221</name>
</gene>
<protein>
    <submittedName>
        <fullName evidence="2">Uncharacterized protein</fullName>
    </submittedName>
</protein>
<comment type="caution">
    <text evidence="2">The sequence shown here is derived from an EMBL/GenBank/DDBJ whole genome shotgun (WGS) entry which is preliminary data.</text>
</comment>
<reference evidence="2" key="1">
    <citation type="submission" date="2023-06" db="EMBL/GenBank/DDBJ databases">
        <title>Genomic analysis of the entomopathogenic nematode Steinernema hermaphroditum.</title>
        <authorList>
            <person name="Schwarz E.M."/>
            <person name="Heppert J.K."/>
            <person name="Baniya A."/>
            <person name="Schwartz H.T."/>
            <person name="Tan C.-H."/>
            <person name="Antoshechkin I."/>
            <person name="Sternberg P.W."/>
            <person name="Goodrich-Blair H."/>
            <person name="Dillman A.R."/>
        </authorList>
    </citation>
    <scope>NUCLEOTIDE SEQUENCE</scope>
    <source>
        <strain evidence="2">PS9179</strain>
        <tissue evidence="2">Whole animal</tissue>
    </source>
</reference>
<proteinExistence type="predicted"/>